<evidence type="ECO:0000313" key="2">
    <source>
        <dbReference type="Proteomes" id="UP000031586"/>
    </source>
</evidence>
<accession>A0A0C1ZIK4</accession>
<dbReference type="Proteomes" id="UP000031586">
    <property type="component" value="Unassembled WGS sequence"/>
</dbReference>
<proteinExistence type="predicted"/>
<dbReference type="PATRIC" id="fig|1229493.5.peg.866"/>
<comment type="caution">
    <text evidence="1">The sequence shown here is derived from an EMBL/GenBank/DDBJ whole genome shotgun (WGS) entry which is preliminary data.</text>
</comment>
<name>A0A0C1ZIK4_9VIBR</name>
<organism evidence="1 2">
    <name type="scientific">Vibrio owensii CAIM 1854 = LMG 25443</name>
    <dbReference type="NCBI Taxonomy" id="1229493"/>
    <lineage>
        <taxon>Bacteria</taxon>
        <taxon>Pseudomonadati</taxon>
        <taxon>Pseudomonadota</taxon>
        <taxon>Gammaproteobacteria</taxon>
        <taxon>Vibrionales</taxon>
        <taxon>Vibrionaceae</taxon>
        <taxon>Vibrio</taxon>
    </lineage>
</organism>
<sequence>MEINKPERKRERWDTHSFYRTTHHLHLTVSGVGGNMIDVLLVECENGKWFIEDSIGDLLDERVFQPLSKDFIEPKFYDDLNIAEKTACEVAAEHLKVSFHDIYPYFEEE</sequence>
<dbReference type="RefSeq" id="WP_020194222.1">
    <property type="nucleotide sequence ID" value="NZ_BAOH01000005.1"/>
</dbReference>
<dbReference type="EMBL" id="JPRD01000015">
    <property type="protein sequence ID" value="KIF53056.1"/>
    <property type="molecule type" value="Genomic_DNA"/>
</dbReference>
<protein>
    <submittedName>
        <fullName evidence="1">Uncharacterized protein</fullName>
    </submittedName>
</protein>
<reference evidence="1 2" key="1">
    <citation type="submission" date="2014-07" db="EMBL/GenBank/DDBJ databases">
        <title>Unique and conserved regions in Vibrio harveyi and related species in comparison with the shrimp pathogen Vibrio harveyi CAIM 1792.</title>
        <authorList>
            <person name="Espinoza-Valles I."/>
            <person name="Vora G."/>
            <person name="Leekitcharoenphon P."/>
            <person name="Ussery D."/>
            <person name="Hoj L."/>
            <person name="Gomez-Gil B."/>
        </authorList>
    </citation>
    <scope>NUCLEOTIDE SEQUENCE [LARGE SCALE GENOMIC DNA]</scope>
    <source>
        <strain evidence="2">CAIM 1854 / LMG 25443</strain>
    </source>
</reference>
<gene>
    <name evidence="1" type="ORF">H735_08895</name>
</gene>
<dbReference type="AlphaFoldDB" id="A0A0C1ZIK4"/>
<evidence type="ECO:0000313" key="1">
    <source>
        <dbReference type="EMBL" id="KIF53056.1"/>
    </source>
</evidence>